<dbReference type="PANTHER" id="PTHR23308">
    <property type="entry name" value="NUCLEAR INHIBITOR OF PROTEIN PHOSPHATASE-1"/>
    <property type="match status" value="1"/>
</dbReference>
<organism evidence="4 5">
    <name type="scientific">Carbonactinospora thermoautotrophica</name>
    <dbReference type="NCBI Taxonomy" id="1469144"/>
    <lineage>
        <taxon>Bacteria</taxon>
        <taxon>Bacillati</taxon>
        <taxon>Actinomycetota</taxon>
        <taxon>Actinomycetes</taxon>
        <taxon>Kitasatosporales</taxon>
        <taxon>Carbonactinosporaceae</taxon>
        <taxon>Carbonactinospora</taxon>
    </lineage>
</organism>
<dbReference type="InterPro" id="IPR000253">
    <property type="entry name" value="FHA_dom"/>
</dbReference>
<evidence type="ECO:0000313" key="4">
    <source>
        <dbReference type="EMBL" id="KWX02289.1"/>
    </source>
</evidence>
<keyword evidence="5" id="KW-1185">Reference proteome</keyword>
<feature type="region of interest" description="Disordered" evidence="2">
    <location>
        <begin position="843"/>
        <end position="866"/>
    </location>
</feature>
<feature type="domain" description="FHA" evidence="3">
    <location>
        <begin position="99"/>
        <end position="149"/>
    </location>
</feature>
<dbReference type="InterPro" id="IPR050923">
    <property type="entry name" value="Cell_Proc_Reg/RNA_Proc"/>
</dbReference>
<gene>
    <name evidence="4" type="ORF">LI90_3332</name>
</gene>
<dbReference type="InterPro" id="IPR027417">
    <property type="entry name" value="P-loop_NTPase"/>
</dbReference>
<comment type="caution">
    <text evidence="4">The sequence shown here is derived from an EMBL/GenBank/DDBJ whole genome shotgun (WGS) entry which is preliminary data.</text>
</comment>
<dbReference type="Proteomes" id="UP000070188">
    <property type="component" value="Unassembled WGS sequence"/>
</dbReference>
<dbReference type="AlphaFoldDB" id="A0A132MWP6"/>
<dbReference type="Pfam" id="PF00498">
    <property type="entry name" value="FHA"/>
    <property type="match status" value="1"/>
</dbReference>
<dbReference type="Gene3D" id="3.40.50.300">
    <property type="entry name" value="P-loop containing nucleotide triphosphate hydrolases"/>
    <property type="match status" value="1"/>
</dbReference>
<dbReference type="SUPFAM" id="SSF49879">
    <property type="entry name" value="SMAD/FHA domain"/>
    <property type="match status" value="1"/>
</dbReference>
<evidence type="ECO:0000259" key="3">
    <source>
        <dbReference type="PROSITE" id="PS50006"/>
    </source>
</evidence>
<dbReference type="RefSeq" id="WP_066889211.1">
    <property type="nucleotide sequence ID" value="NZ_LAXD01000001.1"/>
</dbReference>
<dbReference type="Gene3D" id="2.60.200.20">
    <property type="match status" value="1"/>
</dbReference>
<evidence type="ECO:0000256" key="1">
    <source>
        <dbReference type="ARBA" id="ARBA00022553"/>
    </source>
</evidence>
<evidence type="ECO:0000313" key="5">
    <source>
        <dbReference type="Proteomes" id="UP000070188"/>
    </source>
</evidence>
<dbReference type="EMBL" id="LAXD01000001">
    <property type="protein sequence ID" value="KWX02289.1"/>
    <property type="molecule type" value="Genomic_DNA"/>
</dbReference>
<reference evidence="5" key="1">
    <citation type="submission" date="2015-04" db="EMBL/GenBank/DDBJ databases">
        <title>Physiological reanalysis, assessment of diazotrophy, and genome sequences of multiple isolates of Streptomyces thermoautotrophicus.</title>
        <authorList>
            <person name="MacKellar D.C."/>
            <person name="Lieber L."/>
            <person name="Norman J."/>
            <person name="Bolger A."/>
            <person name="Tobin C."/>
            <person name="Murray J.W."/>
            <person name="Chang R."/>
            <person name="Ford T."/>
            <person name="Nguyen P.Q."/>
            <person name="Woodward J."/>
            <person name="Permingeat H."/>
            <person name="Joshi N.S."/>
            <person name="Silver P.A."/>
            <person name="Usadel B."/>
            <person name="Rutherford A.W."/>
            <person name="Friesen M."/>
            <person name="Prell J."/>
        </authorList>
    </citation>
    <scope>NUCLEOTIDE SEQUENCE [LARGE SCALE GENOMIC DNA]</scope>
    <source>
        <strain evidence="5">H1</strain>
    </source>
</reference>
<dbReference type="InterPro" id="IPR008984">
    <property type="entry name" value="SMAD_FHA_dom_sf"/>
</dbReference>
<dbReference type="PATRIC" id="fig|1469144.10.peg.3584"/>
<evidence type="ECO:0000256" key="2">
    <source>
        <dbReference type="SAM" id="MobiDB-lite"/>
    </source>
</evidence>
<sequence>MQLRFTVAAPRLGREPVDVLLSAPAGTRLGQVADALRRAVRTPFGRLYCGDLLLPDDAPLGVPPLVHGALVTIDAPGPAWPVPGALELRVVSGPDAGGVHLLRSGEATIGRQADVRLDDPDVSRRHAALTWSGDVVRVRDLGSTNGTLLVTAADVVQVGPEPVELPPGALLRVGESLLEVAVGAPVAEPPPGDGRGHLYVTRQVRPPLTPRTVRIKLPAGSALRRLVARWSARDEVAERLRHDEDVREQVRDALAEEVRLRREAAPSPAELLLTALGRGPRLWERSVDAGIVVRLGVTGLPSWVSVQSSTEHRTLTAPYVPVTVDLRAAGTLGLAGPRTRVDGVARWVVAQVAGCYSPAEVGLAIAVGGGDPAAGWWWARWLPHLGEARLGLGGEATRLLEALAVGASQDADTRPLVLVTDLAGHPALGELPSHACAVVLTDDADRLPATCAARVLVTGEVGTQLRIEWPLAEQDGATGAARAAPLPGPLADVPVECVSAAWAERYARALAPLREAPQQTRMTQKTLSDQVDGAGEPVRLARLLKLDPPRGARGVSPRTAWSERVAALWRGGRKPMVAVLGAADDRPYPVDLRAEGPHALFVGPAASALLRAVLVSLAATNRPAEVGFALLPGTAALDGLPHCVGSLPPGEGARSRIRAELARREELLKDAGVDDYPAYRAAGHRLHRLVIAVDDLSGLAGRDPALLDLLQDAAGDGHRLGVHLLCATSRLTDALRPVRDLADLRVVAGPAEPAAVRETLGVDRPVTGHRAYARSGPGPVVTFRYATVDTCPGEPAVAPLDWAALTGAALTGARAVDPGGDLALLVAAVAEAARAEDVPPPLPLATGWQGGGCAPEYPGNPPPGPG</sequence>
<dbReference type="STRING" id="1469144.LI90_3332"/>
<accession>A0A132MWP6</accession>
<dbReference type="PROSITE" id="PS50006">
    <property type="entry name" value="FHA_DOMAIN"/>
    <property type="match status" value="1"/>
</dbReference>
<dbReference type="CDD" id="cd00060">
    <property type="entry name" value="FHA"/>
    <property type="match status" value="1"/>
</dbReference>
<name>A0A132MWP6_9ACTN</name>
<proteinExistence type="predicted"/>
<dbReference type="SMART" id="SM00240">
    <property type="entry name" value="FHA"/>
    <property type="match status" value="1"/>
</dbReference>
<protein>
    <recommendedName>
        <fullName evidence="3">FHA domain-containing protein</fullName>
    </recommendedName>
</protein>
<keyword evidence="1" id="KW-0597">Phosphoprotein</keyword>